<dbReference type="InterPro" id="IPR012551">
    <property type="entry name" value="DUF1707_SHOCT-like"/>
</dbReference>
<evidence type="ECO:0000256" key="2">
    <source>
        <dbReference type="SAM" id="Phobius"/>
    </source>
</evidence>
<protein>
    <submittedName>
        <fullName evidence="4">DUF1707 domain-containing protein</fullName>
    </submittedName>
</protein>
<reference evidence="4 5" key="1">
    <citation type="submission" date="2019-11" db="EMBL/GenBank/DDBJ databases">
        <title>Agromyces kandeliae sp. nov., isolated from mangrove soil.</title>
        <authorList>
            <person name="Wang R."/>
        </authorList>
    </citation>
    <scope>NUCLEOTIDE SEQUENCE [LARGE SCALE GENOMIC DNA]</scope>
    <source>
        <strain evidence="4 5">Q22</strain>
    </source>
</reference>
<name>A0A6L5R3D5_9MICO</name>
<feature type="region of interest" description="Disordered" evidence="1">
    <location>
        <begin position="95"/>
        <end position="114"/>
    </location>
</feature>
<dbReference type="Pfam" id="PF08044">
    <property type="entry name" value="DUF1707"/>
    <property type="match status" value="1"/>
</dbReference>
<keyword evidence="2" id="KW-1133">Transmembrane helix</keyword>
<feature type="domain" description="DUF1707" evidence="3">
    <location>
        <begin position="38"/>
        <end position="89"/>
    </location>
</feature>
<dbReference type="AlphaFoldDB" id="A0A6L5R3D5"/>
<evidence type="ECO:0000256" key="1">
    <source>
        <dbReference type="SAM" id="MobiDB-lite"/>
    </source>
</evidence>
<dbReference type="EMBL" id="WKJD01000015">
    <property type="protein sequence ID" value="MRX44074.1"/>
    <property type="molecule type" value="Genomic_DNA"/>
</dbReference>
<accession>A0A6L5R3D5</accession>
<dbReference type="Proteomes" id="UP000476511">
    <property type="component" value="Unassembled WGS sequence"/>
</dbReference>
<keyword evidence="2" id="KW-0472">Membrane</keyword>
<comment type="caution">
    <text evidence="4">The sequence shown here is derived from an EMBL/GenBank/DDBJ whole genome shotgun (WGS) entry which is preliminary data.</text>
</comment>
<sequence length="183" mass="19900">MWSDHSRTWGLWSLAEPGRVRDAWGMSGYADPERPQERLSDAEREEAVGHLMTAQSEGRLTMAELSDRSASARAAVTRGDLAPLFADLPAAAPRPAAPTVSEPPLTWAPVPEPTAPMGRRSRALGGRVGDTIMALSPFIALLLFFGFGFWVPGGFTWSWLFFFLIPIAGIIVYGGGSAKERDR</sequence>
<proteinExistence type="predicted"/>
<feature type="transmembrane region" description="Helical" evidence="2">
    <location>
        <begin position="157"/>
        <end position="176"/>
    </location>
</feature>
<keyword evidence="2" id="KW-0812">Transmembrane</keyword>
<keyword evidence="5" id="KW-1185">Reference proteome</keyword>
<dbReference type="PANTHER" id="PTHR40763">
    <property type="entry name" value="MEMBRANE PROTEIN-RELATED"/>
    <property type="match status" value="1"/>
</dbReference>
<gene>
    <name evidence="4" type="ORF">GJR97_10085</name>
</gene>
<feature type="transmembrane region" description="Helical" evidence="2">
    <location>
        <begin position="128"/>
        <end position="151"/>
    </location>
</feature>
<evidence type="ECO:0000313" key="5">
    <source>
        <dbReference type="Proteomes" id="UP000476511"/>
    </source>
</evidence>
<evidence type="ECO:0000313" key="4">
    <source>
        <dbReference type="EMBL" id="MRX44074.1"/>
    </source>
</evidence>
<organism evidence="4 5">
    <name type="scientific">Agromyces kandeliae</name>
    <dbReference type="NCBI Taxonomy" id="2666141"/>
    <lineage>
        <taxon>Bacteria</taxon>
        <taxon>Bacillati</taxon>
        <taxon>Actinomycetota</taxon>
        <taxon>Actinomycetes</taxon>
        <taxon>Micrococcales</taxon>
        <taxon>Microbacteriaceae</taxon>
        <taxon>Agromyces</taxon>
    </lineage>
</organism>
<dbReference type="PANTHER" id="PTHR40763:SF4">
    <property type="entry name" value="DUF1707 DOMAIN-CONTAINING PROTEIN"/>
    <property type="match status" value="1"/>
</dbReference>
<evidence type="ECO:0000259" key="3">
    <source>
        <dbReference type="Pfam" id="PF08044"/>
    </source>
</evidence>